<dbReference type="AlphaFoldDB" id="A0A7J0FES4"/>
<keyword evidence="3" id="KW-1185">Reference proteome</keyword>
<dbReference type="Proteomes" id="UP000585474">
    <property type="component" value="Unassembled WGS sequence"/>
</dbReference>
<dbReference type="EMBL" id="BJWL01000011">
    <property type="protein sequence ID" value="GFY97204.1"/>
    <property type="molecule type" value="Genomic_DNA"/>
</dbReference>
<feature type="region of interest" description="Disordered" evidence="1">
    <location>
        <begin position="104"/>
        <end position="133"/>
    </location>
</feature>
<reference evidence="2 3" key="1">
    <citation type="submission" date="2019-07" db="EMBL/GenBank/DDBJ databases">
        <title>De Novo Assembly of kiwifruit Actinidia rufa.</title>
        <authorList>
            <person name="Sugita-Konishi S."/>
            <person name="Sato K."/>
            <person name="Mori E."/>
            <person name="Abe Y."/>
            <person name="Kisaki G."/>
            <person name="Hamano K."/>
            <person name="Suezawa K."/>
            <person name="Otani M."/>
            <person name="Fukuda T."/>
            <person name="Manabe T."/>
            <person name="Gomi K."/>
            <person name="Tabuchi M."/>
            <person name="Akimitsu K."/>
            <person name="Kataoka I."/>
        </authorList>
    </citation>
    <scope>NUCLEOTIDE SEQUENCE [LARGE SCALE GENOMIC DNA]</scope>
    <source>
        <strain evidence="3">cv. Fuchu</strain>
    </source>
</reference>
<dbReference type="OrthoDB" id="668733at2759"/>
<gene>
    <name evidence="2" type="ORF">Acr_11g0015100</name>
</gene>
<evidence type="ECO:0000313" key="2">
    <source>
        <dbReference type="EMBL" id="GFY97204.1"/>
    </source>
</evidence>
<organism evidence="2 3">
    <name type="scientific">Actinidia rufa</name>
    <dbReference type="NCBI Taxonomy" id="165716"/>
    <lineage>
        <taxon>Eukaryota</taxon>
        <taxon>Viridiplantae</taxon>
        <taxon>Streptophyta</taxon>
        <taxon>Embryophyta</taxon>
        <taxon>Tracheophyta</taxon>
        <taxon>Spermatophyta</taxon>
        <taxon>Magnoliopsida</taxon>
        <taxon>eudicotyledons</taxon>
        <taxon>Gunneridae</taxon>
        <taxon>Pentapetalae</taxon>
        <taxon>asterids</taxon>
        <taxon>Ericales</taxon>
        <taxon>Actinidiaceae</taxon>
        <taxon>Actinidia</taxon>
    </lineage>
</organism>
<evidence type="ECO:0000256" key="1">
    <source>
        <dbReference type="SAM" id="MobiDB-lite"/>
    </source>
</evidence>
<evidence type="ECO:0000313" key="3">
    <source>
        <dbReference type="Proteomes" id="UP000585474"/>
    </source>
</evidence>
<comment type="caution">
    <text evidence="2">The sequence shown here is derived from an EMBL/GenBank/DDBJ whole genome shotgun (WGS) entry which is preliminary data.</text>
</comment>
<proteinExistence type="predicted"/>
<sequence>MCGGAIISDIIAPPRTRRLAADFLWPSDVKKNRSNYYSKPLRSEIVGLGDDFEADFQDFKDYFDDEDGDGRDFAFSASKSGISHAADGLLIAIIHAKINFPDDAPSSAPKRTVKANTQKLPSKENPSTVQPRLNQNFNFINNPDPDNYSMSFVDEKPPTKQYGFTDAYPIPEEMPEISSLLSAATKDDEAQFVQDANPTKKLKPNPVDVVPDEENSGKKLSEELSEFESQMKFFQIPYLEGNWDASVDTFLGGDATQDGGNSMDFWIFDDMVTGVY</sequence>
<protein>
    <submittedName>
        <fullName evidence="2">Uncharacterized protein</fullName>
    </submittedName>
</protein>
<feature type="compositionally biased region" description="Polar residues" evidence="1">
    <location>
        <begin position="114"/>
        <end position="133"/>
    </location>
</feature>
<feature type="region of interest" description="Disordered" evidence="1">
    <location>
        <begin position="194"/>
        <end position="217"/>
    </location>
</feature>
<name>A0A7J0FES4_9ERIC</name>
<accession>A0A7J0FES4</accession>